<dbReference type="InterPro" id="IPR013783">
    <property type="entry name" value="Ig-like_fold"/>
</dbReference>
<evidence type="ECO:0000256" key="3">
    <source>
        <dbReference type="ARBA" id="ARBA00022553"/>
    </source>
</evidence>
<keyword evidence="7" id="KW-1185">Reference proteome</keyword>
<evidence type="ECO:0000256" key="4">
    <source>
        <dbReference type="SAM" id="Phobius"/>
    </source>
</evidence>
<keyword evidence="4" id="KW-0812">Transmembrane</keyword>
<dbReference type="SUPFAM" id="SSF47384">
    <property type="entry name" value="Homodimeric domain of signal transducing histidine kinase"/>
    <property type="match status" value="1"/>
</dbReference>
<protein>
    <recommendedName>
        <fullName evidence="2">histidine kinase</fullName>
        <ecNumber evidence="2">2.7.13.3</ecNumber>
    </recommendedName>
</protein>
<keyword evidence="4" id="KW-0472">Membrane</keyword>
<evidence type="ECO:0000313" key="7">
    <source>
        <dbReference type="Proteomes" id="UP001139646"/>
    </source>
</evidence>
<dbReference type="SUPFAM" id="SSF63829">
    <property type="entry name" value="Calcium-dependent phosphotriesterase"/>
    <property type="match status" value="1"/>
</dbReference>
<dbReference type="InterPro" id="IPR036097">
    <property type="entry name" value="HisK_dim/P_sf"/>
</dbReference>
<comment type="catalytic activity">
    <reaction evidence="1">
        <text>ATP + protein L-histidine = ADP + protein N-phospho-L-histidine.</text>
        <dbReference type="EC" id="2.7.13.3"/>
    </reaction>
</comment>
<evidence type="ECO:0000313" key="6">
    <source>
        <dbReference type="EMBL" id="MCI2282104.1"/>
    </source>
</evidence>
<dbReference type="Gene3D" id="1.10.287.130">
    <property type="match status" value="1"/>
</dbReference>
<evidence type="ECO:0000256" key="1">
    <source>
        <dbReference type="ARBA" id="ARBA00000085"/>
    </source>
</evidence>
<gene>
    <name evidence="6" type="ORF">L3081_00190</name>
</gene>
<dbReference type="Pfam" id="PF07494">
    <property type="entry name" value="Reg_prop"/>
    <property type="match status" value="7"/>
</dbReference>
<evidence type="ECO:0000256" key="2">
    <source>
        <dbReference type="ARBA" id="ARBA00012438"/>
    </source>
</evidence>
<dbReference type="Pfam" id="PF07495">
    <property type="entry name" value="Y_Y_Y"/>
    <property type="match status" value="1"/>
</dbReference>
<keyword evidence="3" id="KW-0597">Phosphoprotein</keyword>
<keyword evidence="4" id="KW-1133">Transmembrane helix</keyword>
<feature type="transmembrane region" description="Helical" evidence="4">
    <location>
        <begin position="541"/>
        <end position="559"/>
    </location>
</feature>
<dbReference type="PANTHER" id="PTHR43547">
    <property type="entry name" value="TWO-COMPONENT HISTIDINE KINASE"/>
    <property type="match status" value="1"/>
</dbReference>
<dbReference type="Gene3D" id="2.130.10.10">
    <property type="entry name" value="YVTN repeat-like/Quinoprotein amine dehydrogenase"/>
    <property type="match status" value="2"/>
</dbReference>
<name>A0ABS9WW03_9GAMM</name>
<dbReference type="Proteomes" id="UP001139646">
    <property type="component" value="Unassembled WGS sequence"/>
</dbReference>
<dbReference type="InterPro" id="IPR003661">
    <property type="entry name" value="HisK_dim/P_dom"/>
</dbReference>
<dbReference type="EMBL" id="JAKKSL010000001">
    <property type="protein sequence ID" value="MCI2282104.1"/>
    <property type="molecule type" value="Genomic_DNA"/>
</dbReference>
<dbReference type="RefSeq" id="WP_242282680.1">
    <property type="nucleotide sequence ID" value="NZ_JAKKSL010000001.1"/>
</dbReference>
<organism evidence="6 7">
    <name type="scientific">Colwellia maritima</name>
    <dbReference type="NCBI Taxonomy" id="2912588"/>
    <lineage>
        <taxon>Bacteria</taxon>
        <taxon>Pseudomonadati</taxon>
        <taxon>Pseudomonadota</taxon>
        <taxon>Gammaproteobacteria</taxon>
        <taxon>Alteromonadales</taxon>
        <taxon>Colwelliaceae</taxon>
        <taxon>Colwellia</taxon>
    </lineage>
</organism>
<feature type="domain" description="Two component regulator three Y" evidence="5">
    <location>
        <begin position="470"/>
        <end position="534"/>
    </location>
</feature>
<dbReference type="Gene3D" id="2.60.40.10">
    <property type="entry name" value="Immunoglobulins"/>
    <property type="match status" value="1"/>
</dbReference>
<dbReference type="InterPro" id="IPR011123">
    <property type="entry name" value="Y_Y_Y"/>
</dbReference>
<reference evidence="6" key="1">
    <citation type="submission" date="2022-01" db="EMBL/GenBank/DDBJ databases">
        <title>Colwellia maritima, isolated from seawater.</title>
        <authorList>
            <person name="Kristyanto S."/>
            <person name="Jung J."/>
            <person name="Jeon C.O."/>
        </authorList>
    </citation>
    <scope>NUCLEOTIDE SEQUENCE</scope>
    <source>
        <strain evidence="6">MSW7</strain>
    </source>
</reference>
<dbReference type="EC" id="2.7.13.3" evidence="2"/>
<proteinExistence type="predicted"/>
<dbReference type="InterPro" id="IPR015943">
    <property type="entry name" value="WD40/YVTN_repeat-like_dom_sf"/>
</dbReference>
<dbReference type="PANTHER" id="PTHR43547:SF2">
    <property type="entry name" value="HYBRID SIGNAL TRANSDUCTION HISTIDINE KINASE C"/>
    <property type="match status" value="1"/>
</dbReference>
<evidence type="ECO:0000259" key="5">
    <source>
        <dbReference type="Pfam" id="PF07495"/>
    </source>
</evidence>
<dbReference type="CDD" id="cd00082">
    <property type="entry name" value="HisKA"/>
    <property type="match status" value="1"/>
</dbReference>
<sequence>MAGTGGGGLNYFNTENEQFTQYLYQSNNPTSLSNNNVFRIVEDNQNNIWVGTVGGGLNHFNIKDESFTHYRNQTNNRNSLSQNNVFSIVEDNQSDLWVGIQAGGLDHFDSKNKQFTHYRHQKDDLNSLSSDIVSCVIEDSHGNIWIGTNKGVNHFNTKSKQFTHYRHQSNNLNSLSSDKVMSMIEDTQGNLWFGTTGGINHFNTTNKQFTHYSHQDDNTNSLSNNSVLSMIEDTQGNLWFGTTGGLNHFNTKTEQFTHFRHKANDADSLSNDTVLSITEDSRGNIWVGTYNGLNLFDTRLKKFRTYTKVQGLPDNVIYSTEEDNLGYIWISTNQGLSRMDPKAETFKSYNVSDGLQSNEFNIGASFKSKSGELFFGGTNGFNRFFPENSKDDIKPPKVVISNMLLLNKPVSITSTFPQLTNEQTTKPAIDNQLTEKYTGFSLDKTIHETKSIVLTHKDNILTFEFSALHFRNTKKNKFAYKLIGWDKEWVNTDYKNRRATYTNLPYGDYTFSVKASNSDGYWNEEGTSLQIIILPPPWKTWWAYALYSLILLSVVFVYIRSQRHKLIFERQLNAQLESKVEARTKEKQHLIENISHELKTPLTLIFNALETVSISELSIENNKKINNIKHNGRPVVSPD</sequence>
<comment type="caution">
    <text evidence="6">The sequence shown here is derived from an EMBL/GenBank/DDBJ whole genome shotgun (WGS) entry which is preliminary data.</text>
</comment>
<dbReference type="InterPro" id="IPR011110">
    <property type="entry name" value="Reg_prop"/>
</dbReference>
<accession>A0ABS9WW03</accession>